<evidence type="ECO:0000313" key="2">
    <source>
        <dbReference type="EMBL" id="CAL4791053.1"/>
    </source>
</evidence>
<dbReference type="EMBL" id="CAMXCT010003324">
    <property type="protein sequence ID" value="CAI4003741.1"/>
    <property type="molecule type" value="Genomic_DNA"/>
</dbReference>
<gene>
    <name evidence="1" type="ORF">C1SCF055_LOCUS29587</name>
</gene>
<accession>A0A9P1D692</accession>
<dbReference type="EMBL" id="CAMXCT030003324">
    <property type="protein sequence ID" value="CAL4791053.1"/>
    <property type="molecule type" value="Genomic_DNA"/>
</dbReference>
<reference evidence="2 3" key="2">
    <citation type="submission" date="2024-05" db="EMBL/GenBank/DDBJ databases">
        <authorList>
            <person name="Chen Y."/>
            <person name="Shah S."/>
            <person name="Dougan E. K."/>
            <person name="Thang M."/>
            <person name="Chan C."/>
        </authorList>
    </citation>
    <scope>NUCLEOTIDE SEQUENCE [LARGE SCALE GENOMIC DNA]</scope>
</reference>
<name>A0A9P1D692_9DINO</name>
<proteinExistence type="predicted"/>
<organism evidence="1">
    <name type="scientific">Cladocopium goreaui</name>
    <dbReference type="NCBI Taxonomy" id="2562237"/>
    <lineage>
        <taxon>Eukaryota</taxon>
        <taxon>Sar</taxon>
        <taxon>Alveolata</taxon>
        <taxon>Dinophyceae</taxon>
        <taxon>Suessiales</taxon>
        <taxon>Symbiodiniaceae</taxon>
        <taxon>Cladocopium</taxon>
    </lineage>
</organism>
<dbReference type="AlphaFoldDB" id="A0A9P1D692"/>
<protein>
    <submittedName>
        <fullName evidence="2">Clathrin heavy chain</fullName>
    </submittedName>
</protein>
<dbReference type="EMBL" id="CAMXCT020003324">
    <property type="protein sequence ID" value="CAL1157116.1"/>
    <property type="molecule type" value="Genomic_DNA"/>
</dbReference>
<dbReference type="OrthoDB" id="422661at2759"/>
<evidence type="ECO:0000313" key="1">
    <source>
        <dbReference type="EMBL" id="CAI4003741.1"/>
    </source>
</evidence>
<dbReference type="Proteomes" id="UP001152797">
    <property type="component" value="Unassembled WGS sequence"/>
</dbReference>
<comment type="caution">
    <text evidence="1">The sequence shown here is derived from an EMBL/GenBank/DDBJ whole genome shotgun (WGS) entry which is preliminary data.</text>
</comment>
<reference evidence="1" key="1">
    <citation type="submission" date="2022-10" db="EMBL/GenBank/DDBJ databases">
        <authorList>
            <person name="Chen Y."/>
            <person name="Dougan E. K."/>
            <person name="Chan C."/>
            <person name="Rhodes N."/>
            <person name="Thang M."/>
        </authorList>
    </citation>
    <scope>NUCLEOTIDE SEQUENCE</scope>
</reference>
<sequence length="196" mass="20278">MAESASLLESDLESAAPPETPCRLRAIGAVLLGLASAAILAALLLEPQDDSHGHRHGLRLLQAVGGGSAIGSCWLKCGAAVGKAIHTAGAFIARLFVNMGRCIHSIFANVNEGFGHCCGAMGHQLDRCPGCGHWCSHCWNASGRCMGGCCISLGDFINGSLVVCGTSISGCCDVFSGFFHGMWSSCGNFLSETCPF</sequence>
<evidence type="ECO:0000313" key="3">
    <source>
        <dbReference type="Proteomes" id="UP001152797"/>
    </source>
</evidence>
<keyword evidence="3" id="KW-1185">Reference proteome</keyword>